<organism evidence="2 3">
    <name type="scientific">Lolium multiflorum</name>
    <name type="common">Italian ryegrass</name>
    <name type="synonym">Lolium perenne subsp. multiflorum</name>
    <dbReference type="NCBI Taxonomy" id="4521"/>
    <lineage>
        <taxon>Eukaryota</taxon>
        <taxon>Viridiplantae</taxon>
        <taxon>Streptophyta</taxon>
        <taxon>Embryophyta</taxon>
        <taxon>Tracheophyta</taxon>
        <taxon>Spermatophyta</taxon>
        <taxon>Magnoliopsida</taxon>
        <taxon>Liliopsida</taxon>
        <taxon>Poales</taxon>
        <taxon>Poaceae</taxon>
        <taxon>BOP clade</taxon>
        <taxon>Pooideae</taxon>
        <taxon>Poodae</taxon>
        <taxon>Poeae</taxon>
        <taxon>Poeae Chloroplast Group 2 (Poeae type)</taxon>
        <taxon>Loliodinae</taxon>
        <taxon>Loliinae</taxon>
        <taxon>Lolium</taxon>
    </lineage>
</organism>
<name>A0AAD8SQ67_LOLMU</name>
<sequence length="119" mass="13566">MIGRGVRRGDPGGAEGDNRKWAATRSMIRGDGIQQGAKRKHFTVRSSWLKLDVLQCYSLSYNIVYLACDNCIVYAVHVSKWNAKQLLCEKVLRWVMSAAQCLVLAVMMWSDIISRRKYP</sequence>
<evidence type="ECO:0000313" key="2">
    <source>
        <dbReference type="EMBL" id="KAK1662397.1"/>
    </source>
</evidence>
<evidence type="ECO:0000313" key="3">
    <source>
        <dbReference type="Proteomes" id="UP001231189"/>
    </source>
</evidence>
<accession>A0AAD8SQ67</accession>
<reference evidence="2" key="1">
    <citation type="submission" date="2023-07" db="EMBL/GenBank/DDBJ databases">
        <title>A chromosome-level genome assembly of Lolium multiflorum.</title>
        <authorList>
            <person name="Chen Y."/>
            <person name="Copetti D."/>
            <person name="Kolliker R."/>
            <person name="Studer B."/>
        </authorList>
    </citation>
    <scope>NUCLEOTIDE SEQUENCE</scope>
    <source>
        <strain evidence="2">02402/16</strain>
        <tissue evidence="2">Leaf</tissue>
    </source>
</reference>
<protein>
    <submittedName>
        <fullName evidence="2">Uncharacterized protein</fullName>
    </submittedName>
</protein>
<dbReference type="AlphaFoldDB" id="A0AAD8SQ67"/>
<evidence type="ECO:0000256" key="1">
    <source>
        <dbReference type="SAM" id="Phobius"/>
    </source>
</evidence>
<keyword evidence="1" id="KW-0812">Transmembrane</keyword>
<gene>
    <name evidence="2" type="ORF">QYE76_050556</name>
</gene>
<dbReference type="Proteomes" id="UP001231189">
    <property type="component" value="Unassembled WGS sequence"/>
</dbReference>
<feature type="transmembrane region" description="Helical" evidence="1">
    <location>
        <begin position="91"/>
        <end position="110"/>
    </location>
</feature>
<keyword evidence="3" id="KW-1185">Reference proteome</keyword>
<comment type="caution">
    <text evidence="2">The sequence shown here is derived from an EMBL/GenBank/DDBJ whole genome shotgun (WGS) entry which is preliminary data.</text>
</comment>
<keyword evidence="1" id="KW-0472">Membrane</keyword>
<proteinExistence type="predicted"/>
<dbReference type="EMBL" id="JAUUTY010000003">
    <property type="protein sequence ID" value="KAK1662397.1"/>
    <property type="molecule type" value="Genomic_DNA"/>
</dbReference>
<keyword evidence="1" id="KW-1133">Transmembrane helix</keyword>